<dbReference type="GO" id="GO:0003755">
    <property type="term" value="F:peptidyl-prolyl cis-trans isomerase activity"/>
    <property type="evidence" value="ECO:0007669"/>
    <property type="project" value="UniProtKB-EC"/>
</dbReference>
<keyword evidence="7" id="KW-0732">Signal</keyword>
<keyword evidence="13" id="KW-1185">Reference proteome</keyword>
<dbReference type="PROSITE" id="PS01096">
    <property type="entry name" value="PPIC_PPIASE_1"/>
    <property type="match status" value="1"/>
</dbReference>
<gene>
    <name evidence="7" type="primary">prsA</name>
    <name evidence="12" type="ORF">J2S19_001076</name>
</gene>
<dbReference type="InterPro" id="IPR000297">
    <property type="entry name" value="PPIase_PpiC"/>
</dbReference>
<keyword evidence="4 7" id="KW-0472">Membrane</keyword>
<keyword evidence="10" id="KW-0812">Transmembrane</keyword>
<dbReference type="HAMAP" id="MF_01145">
    <property type="entry name" value="Foldase_PrsA"/>
    <property type="match status" value="1"/>
</dbReference>
<proteinExistence type="inferred from homology"/>
<reference evidence="12 13" key="1">
    <citation type="submission" date="2023-07" db="EMBL/GenBank/DDBJ databases">
        <title>Genomic Encyclopedia of Type Strains, Phase IV (KMG-IV): sequencing the most valuable type-strain genomes for metagenomic binning, comparative biology and taxonomic classification.</title>
        <authorList>
            <person name="Goeker M."/>
        </authorList>
    </citation>
    <scope>NUCLEOTIDE SEQUENCE [LARGE SCALE GENOMIC DNA]</scope>
    <source>
        <strain evidence="12 13">DSM 29005</strain>
    </source>
</reference>
<dbReference type="Gene3D" id="3.10.50.40">
    <property type="match status" value="1"/>
</dbReference>
<feature type="domain" description="PpiC" evidence="11">
    <location>
        <begin position="157"/>
        <end position="247"/>
    </location>
</feature>
<dbReference type="RefSeq" id="WP_307338160.1">
    <property type="nucleotide sequence ID" value="NZ_JAUSUD010000003.1"/>
</dbReference>
<dbReference type="PANTHER" id="PTHR47245:SF2">
    <property type="entry name" value="PEPTIDYL-PROLYL CIS-TRANS ISOMERASE HP_0175-RELATED"/>
    <property type="match status" value="1"/>
</dbReference>
<organism evidence="12 13">
    <name type="scientific">Metabacillus malikii</name>
    <dbReference type="NCBI Taxonomy" id="1504265"/>
    <lineage>
        <taxon>Bacteria</taxon>
        <taxon>Bacillati</taxon>
        <taxon>Bacillota</taxon>
        <taxon>Bacilli</taxon>
        <taxon>Bacillales</taxon>
        <taxon>Bacillaceae</taxon>
        <taxon>Metabacillus</taxon>
    </lineage>
</organism>
<comment type="subcellular location">
    <subcellularLocation>
        <location evidence="1">Cell membrane</location>
        <topology evidence="1">Lipid-anchor</topology>
    </subcellularLocation>
</comment>
<dbReference type="InterPro" id="IPR046357">
    <property type="entry name" value="PPIase_dom_sf"/>
</dbReference>
<keyword evidence="7 8" id="KW-0697">Rotamase</keyword>
<evidence type="ECO:0000256" key="4">
    <source>
        <dbReference type="ARBA" id="ARBA00023136"/>
    </source>
</evidence>
<evidence type="ECO:0000313" key="13">
    <source>
        <dbReference type="Proteomes" id="UP001234495"/>
    </source>
</evidence>
<evidence type="ECO:0000256" key="6">
    <source>
        <dbReference type="ARBA" id="ARBA00023288"/>
    </source>
</evidence>
<accession>A0ABT9ZC30</accession>
<protein>
    <recommendedName>
        <fullName evidence="7">Foldase protein PrsA</fullName>
        <ecNumber evidence="7">5.2.1.8</ecNumber>
    </recommendedName>
</protein>
<dbReference type="PROSITE" id="PS50198">
    <property type="entry name" value="PPIC_PPIASE_2"/>
    <property type="match status" value="1"/>
</dbReference>
<evidence type="ECO:0000256" key="9">
    <source>
        <dbReference type="SAM" id="MobiDB-lite"/>
    </source>
</evidence>
<feature type="transmembrane region" description="Helical" evidence="10">
    <location>
        <begin position="12"/>
        <end position="29"/>
    </location>
</feature>
<dbReference type="Pfam" id="PF13616">
    <property type="entry name" value="Rotamase_3"/>
    <property type="match status" value="1"/>
</dbReference>
<dbReference type="Pfam" id="PF13624">
    <property type="entry name" value="SurA_N_3"/>
    <property type="match status" value="1"/>
</dbReference>
<dbReference type="EC" id="5.2.1.8" evidence="7"/>
<dbReference type="PANTHER" id="PTHR47245">
    <property type="entry name" value="PEPTIDYLPROLYL ISOMERASE"/>
    <property type="match status" value="1"/>
</dbReference>
<dbReference type="SUPFAM" id="SSF54534">
    <property type="entry name" value="FKBP-like"/>
    <property type="match status" value="1"/>
</dbReference>
<evidence type="ECO:0000256" key="7">
    <source>
        <dbReference type="HAMAP-Rule" id="MF_01145"/>
    </source>
</evidence>
<evidence type="ECO:0000256" key="1">
    <source>
        <dbReference type="ARBA" id="ARBA00004193"/>
    </source>
</evidence>
<comment type="function">
    <text evidence="7">Plays a major role in protein secretion by helping the post-translocational extracellular folding of several secreted proteins.</text>
</comment>
<dbReference type="InterPro" id="IPR050245">
    <property type="entry name" value="PrsA_foldase"/>
</dbReference>
<evidence type="ECO:0000256" key="2">
    <source>
        <dbReference type="ARBA" id="ARBA00006071"/>
    </source>
</evidence>
<dbReference type="EMBL" id="JAUSUD010000003">
    <property type="protein sequence ID" value="MDQ0229824.1"/>
    <property type="molecule type" value="Genomic_DNA"/>
</dbReference>
<evidence type="ECO:0000256" key="5">
    <source>
        <dbReference type="ARBA" id="ARBA00023139"/>
    </source>
</evidence>
<comment type="caution">
    <text evidence="12">The sequence shown here is derived from an EMBL/GenBank/DDBJ whole genome shotgun (WGS) entry which is preliminary data.</text>
</comment>
<dbReference type="InterPro" id="IPR027304">
    <property type="entry name" value="Trigger_fact/SurA_dom_sf"/>
</dbReference>
<evidence type="ECO:0000256" key="3">
    <source>
        <dbReference type="ARBA" id="ARBA00022475"/>
    </source>
</evidence>
<dbReference type="InterPro" id="IPR023058">
    <property type="entry name" value="PPIase_PpiC_CS"/>
</dbReference>
<evidence type="ECO:0000313" key="12">
    <source>
        <dbReference type="EMBL" id="MDQ0229824.1"/>
    </source>
</evidence>
<sequence length="296" mass="33459">MVEKIISSKKTIVILAILIVAAIAVFIFLSTRSEVVAKVGKENLTKDDLYTFFVEQNGEAAVETLITQSIIDQEVKKEKISVTDKEIDEEVKKTIESIGGEEAFQQALASSGVTEEDFKKNMKTNMEIEKLLEPKIKITDEEMQKHFDENKETYAVQEQVEASHILVEDEATAKEVKKKLDEGGDFAELAKEYSTDTGSAQAGGELGFFPKGQMVAEFEKAAFAMKVDEISEPVKSQHGFHIIKVTDKKEAEEANFEKSKDEIKDYLFSTKMQEESPKWLEEKKKEYSPKNYLTKE</sequence>
<keyword evidence="7 8" id="KW-0413">Isomerase</keyword>
<evidence type="ECO:0000259" key="11">
    <source>
        <dbReference type="PROSITE" id="PS50198"/>
    </source>
</evidence>
<keyword evidence="5" id="KW-0564">Palmitate</keyword>
<name>A0ABT9ZC30_9BACI</name>
<keyword evidence="3 7" id="KW-1003">Cell membrane</keyword>
<dbReference type="SUPFAM" id="SSF109998">
    <property type="entry name" value="Triger factor/SurA peptide-binding domain-like"/>
    <property type="match status" value="1"/>
</dbReference>
<evidence type="ECO:0000256" key="10">
    <source>
        <dbReference type="SAM" id="Phobius"/>
    </source>
</evidence>
<dbReference type="InterPro" id="IPR023059">
    <property type="entry name" value="Foldase_PrsA"/>
</dbReference>
<evidence type="ECO:0000256" key="8">
    <source>
        <dbReference type="PROSITE-ProRule" id="PRU00278"/>
    </source>
</evidence>
<comment type="catalytic activity">
    <reaction evidence="7">
        <text>[protein]-peptidylproline (omega=180) = [protein]-peptidylproline (omega=0)</text>
        <dbReference type="Rhea" id="RHEA:16237"/>
        <dbReference type="Rhea" id="RHEA-COMP:10747"/>
        <dbReference type="Rhea" id="RHEA-COMP:10748"/>
        <dbReference type="ChEBI" id="CHEBI:83833"/>
        <dbReference type="ChEBI" id="CHEBI:83834"/>
        <dbReference type="EC" id="5.2.1.8"/>
    </reaction>
</comment>
<dbReference type="Gene3D" id="1.10.4030.10">
    <property type="entry name" value="Porin chaperone SurA, peptide-binding domain"/>
    <property type="match status" value="1"/>
</dbReference>
<feature type="region of interest" description="Disordered" evidence="9">
    <location>
        <begin position="274"/>
        <end position="296"/>
    </location>
</feature>
<comment type="similarity">
    <text evidence="2 7">Belongs to the PrsA family.</text>
</comment>
<keyword evidence="6" id="KW-0449">Lipoprotein</keyword>
<dbReference type="Proteomes" id="UP001234495">
    <property type="component" value="Unassembled WGS sequence"/>
</dbReference>
<keyword evidence="10" id="KW-1133">Transmembrane helix</keyword>